<keyword evidence="1" id="KW-1133">Transmembrane helix</keyword>
<protein>
    <recommendedName>
        <fullName evidence="4">Phosphoglycerol transferase MdoB</fullName>
    </recommendedName>
</protein>
<dbReference type="RefSeq" id="WP_233126440.1">
    <property type="nucleotide sequence ID" value="NZ_FRAW01000001.1"/>
</dbReference>
<gene>
    <name evidence="2" type="ORF">SAMN05720469_10149</name>
</gene>
<keyword evidence="3" id="KW-1185">Reference proteome</keyword>
<evidence type="ECO:0000256" key="1">
    <source>
        <dbReference type="SAM" id="Phobius"/>
    </source>
</evidence>
<keyword evidence="1" id="KW-0812">Transmembrane</keyword>
<feature type="transmembrane region" description="Helical" evidence="1">
    <location>
        <begin position="35"/>
        <end position="51"/>
    </location>
</feature>
<dbReference type="AlphaFoldDB" id="A0A1M6PNE4"/>
<feature type="transmembrane region" description="Helical" evidence="1">
    <location>
        <begin position="63"/>
        <end position="84"/>
    </location>
</feature>
<keyword evidence="1" id="KW-0472">Membrane</keyword>
<reference evidence="3" key="1">
    <citation type="submission" date="2016-11" db="EMBL/GenBank/DDBJ databases">
        <authorList>
            <person name="Varghese N."/>
            <person name="Submissions S."/>
        </authorList>
    </citation>
    <scope>NUCLEOTIDE SEQUENCE [LARGE SCALE GENOMIC DNA]</scope>
    <source>
        <strain evidence="3">UWOS</strain>
    </source>
</reference>
<dbReference type="Proteomes" id="UP000184275">
    <property type="component" value="Unassembled WGS sequence"/>
</dbReference>
<accession>A0A1M6PNE4</accession>
<dbReference type="InterPro" id="IPR017850">
    <property type="entry name" value="Alkaline_phosphatase_core_sf"/>
</dbReference>
<sequence>MRILYPLMASALITIVPFLLTFEKGQDIVRGLFGYEYFAILLLIIFVKSKLRFALSVAWRKQFLCTICLALLFIALISIAWMDVQNLLAIKGWKTGWHGVLPFITCSLAIAMTWKTRPFSFNGICFVLFVALILHLASYNQYANQPLAQFPTIDYLDRIAPKSIQRKEISNEYRNKYVITDSVTITRDYIDTTRNNVIILIESWGAPLDIKRFKKQLKIFEGVHYIAGIHNRMYSRTRTAEREDLLDEIHSDSTKKKDSTFLPQFFSRRGFRTSFLVGNDSLKHLRNKYLSKMGFDNVLYLKGFSDADIASKIDSILADSTQKNFIAWTTSDTKFPLDAFSDMYHSKAADVDSVYTLLLNESLRQIARLAQKYPRTRFIIQGDHNPIISPIEFQEKFYRRWVPFAILN</sequence>
<feature type="transmembrane region" description="Helical" evidence="1">
    <location>
        <begin position="121"/>
        <end position="139"/>
    </location>
</feature>
<feature type="transmembrane region" description="Helical" evidence="1">
    <location>
        <begin position="96"/>
        <end position="114"/>
    </location>
</feature>
<name>A0A1M6PNE4_9BACT</name>
<proteinExistence type="predicted"/>
<dbReference type="Gene3D" id="3.40.720.10">
    <property type="entry name" value="Alkaline Phosphatase, subunit A"/>
    <property type="match status" value="1"/>
</dbReference>
<evidence type="ECO:0000313" key="3">
    <source>
        <dbReference type="Proteomes" id="UP000184275"/>
    </source>
</evidence>
<evidence type="ECO:0000313" key="2">
    <source>
        <dbReference type="EMBL" id="SHK09433.1"/>
    </source>
</evidence>
<organism evidence="2 3">
    <name type="scientific">Fibrobacter intestinalis</name>
    <dbReference type="NCBI Taxonomy" id="28122"/>
    <lineage>
        <taxon>Bacteria</taxon>
        <taxon>Pseudomonadati</taxon>
        <taxon>Fibrobacterota</taxon>
        <taxon>Fibrobacteria</taxon>
        <taxon>Fibrobacterales</taxon>
        <taxon>Fibrobacteraceae</taxon>
        <taxon>Fibrobacter</taxon>
    </lineage>
</organism>
<evidence type="ECO:0008006" key="4">
    <source>
        <dbReference type="Google" id="ProtNLM"/>
    </source>
</evidence>
<dbReference type="EMBL" id="FRAW01000001">
    <property type="protein sequence ID" value="SHK09433.1"/>
    <property type="molecule type" value="Genomic_DNA"/>
</dbReference>